<accession>A0A3B0M7W4</accession>
<dbReference type="InterPro" id="IPR013078">
    <property type="entry name" value="His_Pase_superF_clade-1"/>
</dbReference>
<dbReference type="PANTHER" id="PTHR48100:SF1">
    <property type="entry name" value="HISTIDINE PHOSPHATASE FAMILY PROTEIN-RELATED"/>
    <property type="match status" value="1"/>
</dbReference>
<name>A0A3B0M7W4_9RHOB</name>
<evidence type="ECO:0000313" key="1">
    <source>
        <dbReference type="EMBL" id="SUZ31500.1"/>
    </source>
</evidence>
<dbReference type="Gene3D" id="3.40.50.1240">
    <property type="entry name" value="Phosphoglycerate mutase-like"/>
    <property type="match status" value="1"/>
</dbReference>
<evidence type="ECO:0000313" key="2">
    <source>
        <dbReference type="Proteomes" id="UP000272908"/>
    </source>
</evidence>
<dbReference type="SMART" id="SM00855">
    <property type="entry name" value="PGAM"/>
    <property type="match status" value="1"/>
</dbReference>
<dbReference type="OrthoDB" id="9781415at2"/>
<dbReference type="InterPro" id="IPR029033">
    <property type="entry name" value="His_PPase_superfam"/>
</dbReference>
<dbReference type="RefSeq" id="WP_121093797.1">
    <property type="nucleotide sequence ID" value="NZ_UIHC01000009.1"/>
</dbReference>
<dbReference type="InterPro" id="IPR050275">
    <property type="entry name" value="PGM_Phosphatase"/>
</dbReference>
<dbReference type="Pfam" id="PF00300">
    <property type="entry name" value="His_Phos_1"/>
    <property type="match status" value="1"/>
</dbReference>
<gene>
    <name evidence="1" type="primary">pspA</name>
    <name evidence="1" type="ORF">ROE7235_01246</name>
</gene>
<dbReference type="Proteomes" id="UP000272908">
    <property type="component" value="Unassembled WGS sequence"/>
</dbReference>
<organism evidence="1 2">
    <name type="scientific">Roseinatronobacter ekhonensis</name>
    <dbReference type="NCBI Taxonomy" id="254356"/>
    <lineage>
        <taxon>Bacteria</taxon>
        <taxon>Pseudomonadati</taxon>
        <taxon>Pseudomonadota</taxon>
        <taxon>Alphaproteobacteria</taxon>
        <taxon>Rhodobacterales</taxon>
        <taxon>Paracoccaceae</taxon>
        <taxon>Roseinatronobacter</taxon>
    </lineage>
</organism>
<dbReference type="EMBL" id="UIHC01000009">
    <property type="protein sequence ID" value="SUZ31500.1"/>
    <property type="molecule type" value="Genomic_DNA"/>
</dbReference>
<sequence>MAVILLRHTKPDAPEGLCYGRLDLAPADGFAQQATALAQDLPKITRVVTSPLQRCARLASTIATARNLPLATDPRLREMDFGRWEGQLWADLPRTELDAWAADLLHARPHGGESVAQLKARTLDALRDHAGPNVLVVTHHGVIKSARHVTEGDSAWQSTLAFGGWLRFPPEVFHDA</sequence>
<keyword evidence="2" id="KW-1185">Reference proteome</keyword>
<dbReference type="EC" id="3.1.3.3" evidence="1"/>
<dbReference type="AlphaFoldDB" id="A0A3B0M7W4"/>
<dbReference type="SUPFAM" id="SSF53254">
    <property type="entry name" value="Phosphoglycerate mutase-like"/>
    <property type="match status" value="1"/>
</dbReference>
<protein>
    <submittedName>
        <fullName evidence="1">Phosphoserine phosphatase 1</fullName>
        <ecNumber evidence="1">3.1.3.3</ecNumber>
    </submittedName>
</protein>
<dbReference type="GO" id="GO:0005737">
    <property type="term" value="C:cytoplasm"/>
    <property type="evidence" value="ECO:0007669"/>
    <property type="project" value="TreeGrafter"/>
</dbReference>
<dbReference type="CDD" id="cd07067">
    <property type="entry name" value="HP_PGM_like"/>
    <property type="match status" value="1"/>
</dbReference>
<dbReference type="PANTHER" id="PTHR48100">
    <property type="entry name" value="BROAD-SPECIFICITY PHOSPHATASE YOR283W-RELATED"/>
    <property type="match status" value="1"/>
</dbReference>
<proteinExistence type="predicted"/>
<reference evidence="2" key="1">
    <citation type="submission" date="2018-08" db="EMBL/GenBank/DDBJ databases">
        <authorList>
            <person name="Rodrigo-Torres L."/>
            <person name="Arahal R. D."/>
            <person name="Lucena T."/>
        </authorList>
    </citation>
    <scope>NUCLEOTIDE SEQUENCE [LARGE SCALE GENOMIC DNA]</scope>
    <source>
        <strain evidence="2">CECT 7235</strain>
    </source>
</reference>
<dbReference type="GO" id="GO:0016791">
    <property type="term" value="F:phosphatase activity"/>
    <property type="evidence" value="ECO:0007669"/>
    <property type="project" value="TreeGrafter"/>
</dbReference>
<keyword evidence="1" id="KW-0378">Hydrolase</keyword>